<dbReference type="Pfam" id="PF08783">
    <property type="entry name" value="DWNN"/>
    <property type="match status" value="1"/>
</dbReference>
<dbReference type="GO" id="GO:0006511">
    <property type="term" value="P:ubiquitin-dependent protein catabolic process"/>
    <property type="evidence" value="ECO:0007669"/>
    <property type="project" value="TreeGrafter"/>
</dbReference>
<feature type="compositionally biased region" description="Basic and acidic residues" evidence="7">
    <location>
        <begin position="356"/>
        <end position="367"/>
    </location>
</feature>
<reference evidence="10 11" key="1">
    <citation type="journal article" date="2011" name="J. Gen. Appl. Microbiol.">
        <title>Draft genome sequencing of the enigmatic yeast Saitoella complicata.</title>
        <authorList>
            <person name="Nishida H."/>
            <person name="Hamamoto M."/>
            <person name="Sugiyama J."/>
        </authorList>
    </citation>
    <scope>NUCLEOTIDE SEQUENCE [LARGE SCALE GENOMIC DNA]</scope>
    <source>
        <strain evidence="10 11">NRRL Y-17804</strain>
    </source>
</reference>
<dbReference type="GO" id="GO:0016567">
    <property type="term" value="P:protein ubiquitination"/>
    <property type="evidence" value="ECO:0007669"/>
    <property type="project" value="InterPro"/>
</dbReference>
<dbReference type="RefSeq" id="XP_019021206.1">
    <property type="nucleotide sequence ID" value="XM_019171403.1"/>
</dbReference>
<comment type="subcellular location">
    <subcellularLocation>
        <location evidence="1">Nucleus</location>
    </subcellularLocation>
</comment>
<dbReference type="PANTHER" id="PTHR15439:SF0">
    <property type="entry name" value="CELL DIVISION CYCLE AND APOPTOSIS REGULATOR PROTEIN 1-RELATED"/>
    <property type="match status" value="1"/>
</dbReference>
<dbReference type="InterPro" id="IPR033489">
    <property type="entry name" value="RBBP6"/>
</dbReference>
<dbReference type="InterPro" id="IPR036875">
    <property type="entry name" value="Znf_CCHC_sf"/>
</dbReference>
<keyword evidence="2" id="KW-0479">Metal-binding</keyword>
<dbReference type="InterPro" id="IPR001878">
    <property type="entry name" value="Znf_CCHC"/>
</dbReference>
<feature type="region of interest" description="Disordered" evidence="7">
    <location>
        <begin position="356"/>
        <end position="429"/>
    </location>
</feature>
<evidence type="ECO:0000259" key="9">
    <source>
        <dbReference type="PROSITE" id="PS51282"/>
    </source>
</evidence>
<name>A0A0E9NSV1_SAICN</name>
<evidence type="ECO:0000313" key="10">
    <source>
        <dbReference type="EMBL" id="GAO52510.1"/>
    </source>
</evidence>
<keyword evidence="3 6" id="KW-0863">Zinc-finger</keyword>
<dbReference type="OMA" id="QREPSRI"/>
<feature type="region of interest" description="Disordered" evidence="7">
    <location>
        <begin position="530"/>
        <end position="553"/>
    </location>
</feature>
<evidence type="ECO:0008006" key="12">
    <source>
        <dbReference type="Google" id="ProtNLM"/>
    </source>
</evidence>
<feature type="compositionally biased region" description="Polar residues" evidence="7">
    <location>
        <begin position="95"/>
        <end position="109"/>
    </location>
</feature>
<evidence type="ECO:0000256" key="1">
    <source>
        <dbReference type="ARBA" id="ARBA00004123"/>
    </source>
</evidence>
<dbReference type="GO" id="GO:0005634">
    <property type="term" value="C:nucleus"/>
    <property type="evidence" value="ECO:0007669"/>
    <property type="project" value="UniProtKB-SubCell"/>
</dbReference>
<comment type="caution">
    <text evidence="10">The sequence shown here is derived from an EMBL/GenBank/DDBJ whole genome shotgun (WGS) entry which is preliminary data.</text>
</comment>
<feature type="region of interest" description="Disordered" evidence="7">
    <location>
        <begin position="91"/>
        <end position="123"/>
    </location>
</feature>
<dbReference type="SMART" id="SM01180">
    <property type="entry name" value="DWNN"/>
    <property type="match status" value="1"/>
</dbReference>
<dbReference type="Gene3D" id="3.30.40.10">
    <property type="entry name" value="Zinc/RING finger domain, C3HC4 (zinc finger)"/>
    <property type="match status" value="1"/>
</dbReference>
<dbReference type="Pfam" id="PF13696">
    <property type="entry name" value="zf-CCHC_2"/>
    <property type="match status" value="1"/>
</dbReference>
<keyword evidence="4" id="KW-0862">Zinc</keyword>
<dbReference type="SUPFAM" id="SSF57850">
    <property type="entry name" value="RING/U-box"/>
    <property type="match status" value="1"/>
</dbReference>
<dbReference type="SMART" id="SM00343">
    <property type="entry name" value="ZnF_C2HC"/>
    <property type="match status" value="1"/>
</dbReference>
<evidence type="ECO:0000256" key="2">
    <source>
        <dbReference type="ARBA" id="ARBA00022723"/>
    </source>
</evidence>
<dbReference type="CDD" id="cd16620">
    <property type="entry name" value="vRING-HC-C4C4_RBBP6"/>
    <property type="match status" value="1"/>
</dbReference>
<gene>
    <name evidence="10" type="ORF">G7K_6584-t1</name>
</gene>
<evidence type="ECO:0000256" key="3">
    <source>
        <dbReference type="ARBA" id="ARBA00022771"/>
    </source>
</evidence>
<dbReference type="PANTHER" id="PTHR15439">
    <property type="entry name" value="RETINOBLASTOMA-BINDING PROTEIN 6"/>
    <property type="match status" value="1"/>
</dbReference>
<feature type="region of interest" description="Disordered" evidence="7">
    <location>
        <begin position="230"/>
        <end position="250"/>
    </location>
</feature>
<dbReference type="GO" id="GO:0008270">
    <property type="term" value="F:zinc ion binding"/>
    <property type="evidence" value="ECO:0007669"/>
    <property type="project" value="UniProtKB-KW"/>
</dbReference>
<feature type="compositionally biased region" description="Low complexity" evidence="7">
    <location>
        <begin position="114"/>
        <end position="123"/>
    </location>
</feature>
<proteinExistence type="predicted"/>
<organism evidence="10 11">
    <name type="scientific">Saitoella complicata (strain BCRC 22490 / CBS 7301 / JCM 7358 / NBRC 10748 / NRRL Y-17804)</name>
    <dbReference type="NCBI Taxonomy" id="698492"/>
    <lineage>
        <taxon>Eukaryota</taxon>
        <taxon>Fungi</taxon>
        <taxon>Dikarya</taxon>
        <taxon>Ascomycota</taxon>
        <taxon>Taphrinomycotina</taxon>
        <taxon>Taphrinomycotina incertae sedis</taxon>
        <taxon>Saitoella</taxon>
    </lineage>
</organism>
<accession>A0A0E9NSV1</accession>
<dbReference type="PROSITE" id="PS51282">
    <property type="entry name" value="DWNN"/>
    <property type="match status" value="1"/>
</dbReference>
<dbReference type="GO" id="GO:0006397">
    <property type="term" value="P:mRNA processing"/>
    <property type="evidence" value="ECO:0007669"/>
    <property type="project" value="InterPro"/>
</dbReference>
<evidence type="ECO:0000256" key="5">
    <source>
        <dbReference type="ARBA" id="ARBA00023242"/>
    </source>
</evidence>
<dbReference type="EMBL" id="BACD03000071">
    <property type="protein sequence ID" value="GAO52510.1"/>
    <property type="molecule type" value="Genomic_DNA"/>
</dbReference>
<keyword evidence="11" id="KW-1185">Reference proteome</keyword>
<dbReference type="InterPro" id="IPR025829">
    <property type="entry name" value="Zn_knuckle_CX2CX3GHX4C"/>
</dbReference>
<feature type="domain" description="DWNN" evidence="9">
    <location>
        <begin position="5"/>
        <end position="78"/>
    </location>
</feature>
<feature type="compositionally biased region" description="Gly residues" evidence="7">
    <location>
        <begin position="530"/>
        <end position="544"/>
    </location>
</feature>
<feature type="compositionally biased region" description="Low complexity" evidence="7">
    <location>
        <begin position="404"/>
        <end position="424"/>
    </location>
</feature>
<evidence type="ECO:0000313" key="11">
    <source>
        <dbReference type="Proteomes" id="UP000033140"/>
    </source>
</evidence>
<dbReference type="InterPro" id="IPR014891">
    <property type="entry name" value="DWNN_domain"/>
</dbReference>
<dbReference type="Proteomes" id="UP000033140">
    <property type="component" value="Unassembled WGS sequence"/>
</dbReference>
<keyword evidence="5" id="KW-0539">Nucleus</keyword>
<reference evidence="10 11" key="2">
    <citation type="journal article" date="2014" name="J. Gen. Appl. Microbiol.">
        <title>The early diverging ascomycetous budding yeast Saitoella complicata has three histone deacetylases belonging to the Clr6, Hos2, and Rpd3 lineages.</title>
        <authorList>
            <person name="Nishida H."/>
            <person name="Matsumoto T."/>
            <person name="Kondo S."/>
            <person name="Hamamoto M."/>
            <person name="Yoshikawa H."/>
        </authorList>
    </citation>
    <scope>NUCLEOTIDE SEQUENCE [LARGE SCALE GENOMIC DNA]</scope>
    <source>
        <strain evidence="10 11">NRRL Y-17804</strain>
    </source>
</reference>
<dbReference type="GO" id="GO:0003676">
    <property type="term" value="F:nucleic acid binding"/>
    <property type="evidence" value="ECO:0007669"/>
    <property type="project" value="InterPro"/>
</dbReference>
<dbReference type="AlphaFoldDB" id="A0A0E9NSV1"/>
<sequence>MSSAVYYQFKSQKEPSRISFDGTGISVFDLKREIITINKLGSGTDFDLAIYHANTNEEYKDDTTIIPRSTSVIARRLPASKFGKGTAARYVTGRAPTTSNSRVESFSNSKKPHATSSTSASAPSATTLSAVGVAASGNEEDMIKAMFAASSAQWNETLDQMSQQTAIHKARPGANNAPVPDRPPPVGYICYRCGEKGHWIQACPTNADPNYDGKPRVKRTTGIPRSFLKTVAKPLPGGDGDDTEEGKGGVMVNSEGEYVVAVADSKSWEKYQARATASTKTSDRPVSEELACKLCKKVAKAAVRFPCCKCLACEECAQEALLGSDFVCPNEACKTPEVLLEGLEVDEEIRGKVEEWIKEGEKEKETSKSPSGTPKTENAVANPKKRAAEDDVEETPEIQTEGVQSDQSAAAAQAHAQGRAYDPRYPAPPPGFHESGGMVPTMDGMPPMPMPPMPMPGMMGMPGMPGMPAMPFNPMMMGMGMPGMPGMPMPPMGMNPMMMQQMMMGMPGMPGMPGMGMGMGMGMGNMGGQGMGGQGMGRGPGFGQGPVKRPRRE</sequence>
<dbReference type="SUPFAM" id="SSF57756">
    <property type="entry name" value="Retrovirus zinc finger-like domains"/>
    <property type="match status" value="1"/>
</dbReference>
<dbReference type="GO" id="GO:0061630">
    <property type="term" value="F:ubiquitin protein ligase activity"/>
    <property type="evidence" value="ECO:0007669"/>
    <property type="project" value="InterPro"/>
</dbReference>
<dbReference type="InterPro" id="IPR013083">
    <property type="entry name" value="Znf_RING/FYVE/PHD"/>
</dbReference>
<evidence type="ECO:0000259" key="8">
    <source>
        <dbReference type="PROSITE" id="PS50158"/>
    </source>
</evidence>
<dbReference type="FunFam" id="4.10.60.10:FF:000005">
    <property type="entry name" value="E3 ubiquitin-protein ligase RBBP6"/>
    <property type="match status" value="1"/>
</dbReference>
<dbReference type="Gene3D" id="3.10.20.90">
    <property type="entry name" value="Phosphatidylinositol 3-kinase Catalytic Subunit, Chain A, domain 1"/>
    <property type="match status" value="1"/>
</dbReference>
<evidence type="ECO:0000256" key="6">
    <source>
        <dbReference type="PROSITE-ProRule" id="PRU00047"/>
    </source>
</evidence>
<protein>
    <recommendedName>
        <fullName evidence="12">DWNN domain-containing protein</fullName>
    </recommendedName>
</protein>
<dbReference type="OrthoDB" id="106784at2759"/>
<dbReference type="STRING" id="698492.A0A0E9NSV1"/>
<evidence type="ECO:0000256" key="7">
    <source>
        <dbReference type="SAM" id="MobiDB-lite"/>
    </source>
</evidence>
<reference evidence="10 11" key="3">
    <citation type="journal article" date="2015" name="Genome Announc.">
        <title>Draft Genome Sequence of the Archiascomycetous Yeast Saitoella complicata.</title>
        <authorList>
            <person name="Yamauchi K."/>
            <person name="Kondo S."/>
            <person name="Hamamoto M."/>
            <person name="Takahashi Y."/>
            <person name="Ogura Y."/>
            <person name="Hayashi T."/>
            <person name="Nishida H."/>
        </authorList>
    </citation>
    <scope>NUCLEOTIDE SEQUENCE [LARGE SCALE GENOMIC DNA]</scope>
    <source>
        <strain evidence="10 11">NRRL Y-17804</strain>
    </source>
</reference>
<feature type="domain" description="CCHC-type" evidence="8">
    <location>
        <begin position="190"/>
        <end position="204"/>
    </location>
</feature>
<dbReference type="PROSITE" id="PS50158">
    <property type="entry name" value="ZF_CCHC"/>
    <property type="match status" value="1"/>
</dbReference>
<dbReference type="FunFam" id="3.10.20.90:FF:000070">
    <property type="entry name" value="E3 ubiquitin-protein ligase RBBP6 isoform X2"/>
    <property type="match status" value="1"/>
</dbReference>
<dbReference type="Gene3D" id="4.10.60.10">
    <property type="entry name" value="Zinc finger, CCHC-type"/>
    <property type="match status" value="1"/>
</dbReference>
<evidence type="ECO:0000256" key="4">
    <source>
        <dbReference type="ARBA" id="ARBA00022833"/>
    </source>
</evidence>